<accession>A0A127FDB5</accession>
<dbReference type="InterPro" id="IPR042245">
    <property type="entry name" value="Tgt2/MlaC_sf"/>
</dbReference>
<gene>
    <name evidence="2" type="ORF">ACG33_10945</name>
</gene>
<dbReference type="Gene3D" id="3.10.450.710">
    <property type="entry name" value="Tgt2/MlaC"/>
    <property type="match status" value="1"/>
</dbReference>
<sequence length="214" mass="24036">MSSVLPGVASGVARAAEQAAQASPQEVVTQVAQETLEELDRHRAEYRQDPRRLRELVDRIMLPHFDTQYAAQLVLAKHWRSATPAQRERFIEAFYQSMLQSYGEALLEFTPDRLRILSHQGKPDDRVTTVRSEVRRDDGSRVPVNYSLRKTAQGWKAFDVQIEGVSYVKSLRTDFGAEIEQKGLEAVIERLESQVSSGAEKEKSAASAPPAPRS</sequence>
<dbReference type="EMBL" id="CP011971">
    <property type="protein sequence ID" value="AMN47605.1"/>
    <property type="molecule type" value="Genomic_DNA"/>
</dbReference>
<organism evidence="2 3">
    <name type="scientific">Steroidobacter denitrificans</name>
    <dbReference type="NCBI Taxonomy" id="465721"/>
    <lineage>
        <taxon>Bacteria</taxon>
        <taxon>Pseudomonadati</taxon>
        <taxon>Pseudomonadota</taxon>
        <taxon>Gammaproteobacteria</taxon>
        <taxon>Steroidobacterales</taxon>
        <taxon>Steroidobacteraceae</taxon>
        <taxon>Steroidobacter</taxon>
    </lineage>
</organism>
<evidence type="ECO:0000313" key="3">
    <source>
        <dbReference type="Proteomes" id="UP000070250"/>
    </source>
</evidence>
<dbReference type="AlphaFoldDB" id="A0A127FDB5"/>
<dbReference type="Pfam" id="PF05494">
    <property type="entry name" value="MlaC"/>
    <property type="match status" value="1"/>
</dbReference>
<proteinExistence type="predicted"/>
<protein>
    <recommendedName>
        <fullName evidence="4">Toluene tolerance protein</fullName>
    </recommendedName>
</protein>
<dbReference type="InterPro" id="IPR008869">
    <property type="entry name" value="MlaC/ttg2D"/>
</dbReference>
<name>A0A127FDB5_STEDE</name>
<feature type="region of interest" description="Disordered" evidence="1">
    <location>
        <begin position="193"/>
        <end position="214"/>
    </location>
</feature>
<keyword evidence="3" id="KW-1185">Reference proteome</keyword>
<reference evidence="2 3" key="1">
    <citation type="submission" date="2015-06" db="EMBL/GenBank/DDBJ databases">
        <title>A Comprehensive Approach to Explore the Metabolic and Phylogenetic Diversity of Bacterial Steroid Degradation in the Environment: Testosterone as an Example.</title>
        <authorList>
            <person name="Yang F.-C."/>
            <person name="Chen Y.-L."/>
            <person name="Yu C.-P."/>
            <person name="Tang S.-L."/>
            <person name="Wang P.-H."/>
            <person name="Ismail W."/>
            <person name="Wang C.-H."/>
            <person name="Yang C.-Y."/>
            <person name="Chiang Y.-R."/>
        </authorList>
    </citation>
    <scope>NUCLEOTIDE SEQUENCE [LARGE SCALE GENOMIC DNA]</scope>
    <source>
        <strain evidence="2 3">DSM 18526</strain>
    </source>
</reference>
<evidence type="ECO:0000313" key="2">
    <source>
        <dbReference type="EMBL" id="AMN47605.1"/>
    </source>
</evidence>
<dbReference type="STRING" id="465721.ACG33_10945"/>
<dbReference type="PANTHER" id="PTHR36573:SF1">
    <property type="entry name" value="INTERMEMBRANE PHOSPHOLIPID TRANSPORT SYSTEM BINDING PROTEIN MLAC"/>
    <property type="match status" value="1"/>
</dbReference>
<evidence type="ECO:0000256" key="1">
    <source>
        <dbReference type="SAM" id="MobiDB-lite"/>
    </source>
</evidence>
<dbReference type="Proteomes" id="UP000070250">
    <property type="component" value="Chromosome"/>
</dbReference>
<dbReference type="PANTHER" id="PTHR36573">
    <property type="entry name" value="INTERMEMBRANE PHOSPHOLIPID TRANSPORT SYSTEM BINDING PROTEIN MLAC"/>
    <property type="match status" value="1"/>
</dbReference>
<dbReference type="PIRSF" id="PIRSF004649">
    <property type="entry name" value="MlaC"/>
    <property type="match status" value="1"/>
</dbReference>
<dbReference type="KEGG" id="sdf:ACG33_10945"/>
<evidence type="ECO:0008006" key="4">
    <source>
        <dbReference type="Google" id="ProtNLM"/>
    </source>
</evidence>